<comment type="caution">
    <text evidence="3">The sequence shown here is derived from an EMBL/GenBank/DDBJ whole genome shotgun (WGS) entry which is preliminary data.</text>
</comment>
<reference evidence="3 4" key="1">
    <citation type="submission" date="2018-07" db="EMBL/GenBank/DDBJ databases">
        <title>Modular assembly of carbohydrate-degrading microbial communities in the ocean.</title>
        <authorList>
            <person name="Enke T.N."/>
            <person name="Datta M.S."/>
            <person name="Schwartzman J.A."/>
            <person name="Cermak N."/>
            <person name="Schmitz D.A."/>
            <person name="Barrere J."/>
            <person name="Cordero O.X."/>
        </authorList>
    </citation>
    <scope>NUCLEOTIDE SEQUENCE [LARGE SCALE GENOMIC DNA]</scope>
    <source>
        <strain evidence="3 4">C3M10</strain>
    </source>
</reference>
<feature type="signal peptide" evidence="1">
    <location>
        <begin position="1"/>
        <end position="19"/>
    </location>
</feature>
<dbReference type="Pfam" id="PF04264">
    <property type="entry name" value="YceI"/>
    <property type="match status" value="1"/>
</dbReference>
<evidence type="ECO:0000256" key="1">
    <source>
        <dbReference type="SAM" id="SignalP"/>
    </source>
</evidence>
<dbReference type="SUPFAM" id="SSF101874">
    <property type="entry name" value="YceI-like"/>
    <property type="match status" value="1"/>
</dbReference>
<dbReference type="Proteomes" id="UP000252706">
    <property type="component" value="Unassembled WGS sequence"/>
</dbReference>
<protein>
    <submittedName>
        <fullName evidence="3">Polyisoprenoid-binding protein</fullName>
    </submittedName>
</protein>
<feature type="chain" id="PRO_5017049461" evidence="1">
    <location>
        <begin position="20"/>
        <end position="196"/>
    </location>
</feature>
<dbReference type="AlphaFoldDB" id="A0A366WRW7"/>
<dbReference type="Gene3D" id="2.40.128.110">
    <property type="entry name" value="Lipid/polyisoprenoid-binding, YceI-like"/>
    <property type="match status" value="1"/>
</dbReference>
<sequence length="196" mass="21236">MKTLSATALLFTMTAPVIAETYHLDPTHTEIRFYYNHAGLTEQSGEWTGMSGTIDFDPENVNATSANISIDTSSLATGVSPLDDHLKSADFFDIEAFPKATFVSTSAIQTGAQTLRLIGDLTIKDQTKPTTLDVDMKFMGTHPLGGFFDYYKGDWVGVEASGTLLRSEYGVGMFAPGTSDVVRLEISAEMRAGGWN</sequence>
<proteinExistence type="predicted"/>
<dbReference type="InterPro" id="IPR007372">
    <property type="entry name" value="Lipid/polyisoprenoid-bd_YceI"/>
</dbReference>
<dbReference type="EMBL" id="QOCE01000038">
    <property type="protein sequence ID" value="RBW52604.1"/>
    <property type="molecule type" value="Genomic_DNA"/>
</dbReference>
<gene>
    <name evidence="3" type="ORF">DS909_15205</name>
</gene>
<dbReference type="InterPro" id="IPR036761">
    <property type="entry name" value="TTHA0802/YceI-like_sf"/>
</dbReference>
<evidence type="ECO:0000313" key="4">
    <source>
        <dbReference type="Proteomes" id="UP000252706"/>
    </source>
</evidence>
<dbReference type="SMART" id="SM00867">
    <property type="entry name" value="YceI"/>
    <property type="match status" value="1"/>
</dbReference>
<dbReference type="OrthoDB" id="9811006at2"/>
<keyword evidence="1" id="KW-0732">Signal</keyword>
<dbReference type="PANTHER" id="PTHR34406:SF1">
    <property type="entry name" value="PROTEIN YCEI"/>
    <property type="match status" value="1"/>
</dbReference>
<dbReference type="PANTHER" id="PTHR34406">
    <property type="entry name" value="PROTEIN YCEI"/>
    <property type="match status" value="1"/>
</dbReference>
<organism evidence="3 4">
    <name type="scientific">Phaeobacter gallaeciensis</name>
    <dbReference type="NCBI Taxonomy" id="60890"/>
    <lineage>
        <taxon>Bacteria</taxon>
        <taxon>Pseudomonadati</taxon>
        <taxon>Pseudomonadota</taxon>
        <taxon>Alphaproteobacteria</taxon>
        <taxon>Rhodobacterales</taxon>
        <taxon>Roseobacteraceae</taxon>
        <taxon>Phaeobacter</taxon>
    </lineage>
</organism>
<accession>A0A366WRW7</accession>
<dbReference type="RefSeq" id="WP_113824319.1">
    <property type="nucleotide sequence ID" value="NZ_QOCE01000038.1"/>
</dbReference>
<feature type="domain" description="Lipid/polyisoprenoid-binding YceI-like" evidence="2">
    <location>
        <begin position="21"/>
        <end position="191"/>
    </location>
</feature>
<name>A0A366WRW7_9RHOB</name>
<evidence type="ECO:0000259" key="2">
    <source>
        <dbReference type="SMART" id="SM00867"/>
    </source>
</evidence>
<evidence type="ECO:0000313" key="3">
    <source>
        <dbReference type="EMBL" id="RBW52604.1"/>
    </source>
</evidence>